<dbReference type="Pfam" id="PF04972">
    <property type="entry name" value="BON"/>
    <property type="match status" value="1"/>
</dbReference>
<dbReference type="SUPFAM" id="SSF54631">
    <property type="entry name" value="CBS-domain pair"/>
    <property type="match status" value="1"/>
</dbReference>
<comment type="caution">
    <text evidence="5">The sequence shown here is derived from an EMBL/GenBank/DDBJ whole genome shotgun (WGS) entry which is preliminary data.</text>
</comment>
<evidence type="ECO:0000256" key="2">
    <source>
        <dbReference type="PROSITE-ProRule" id="PRU00703"/>
    </source>
</evidence>
<dbReference type="InterPro" id="IPR000644">
    <property type="entry name" value="CBS_dom"/>
</dbReference>
<sequence>MRASEIMTRPVVRVRPDTTIREAIVLLTGPEFAALPVVDEDDKVLGIFTESDALRGMACEEDGKVAAVMTAPVEVVTPETHVQGVAARMLRDRLRCLPVVEHGVLVGVISRRDLLRPMVRPDDVVASHVRALLADYTGHRGRWTVEAVRGTVTITGEVRDDAERGVLDALARTVPGVLRTEVRTADSAAS</sequence>
<dbReference type="Gene3D" id="3.10.580.10">
    <property type="entry name" value="CBS-domain"/>
    <property type="match status" value="1"/>
</dbReference>
<accession>A0A542DE07</accession>
<evidence type="ECO:0000313" key="6">
    <source>
        <dbReference type="Proteomes" id="UP000320876"/>
    </source>
</evidence>
<dbReference type="Pfam" id="PF00571">
    <property type="entry name" value="CBS"/>
    <property type="match status" value="2"/>
</dbReference>
<protein>
    <submittedName>
        <fullName evidence="5">BON domain-containing protein</fullName>
    </submittedName>
</protein>
<dbReference type="InterPro" id="IPR051257">
    <property type="entry name" value="Diverse_CBS-Domain"/>
</dbReference>
<dbReference type="PANTHER" id="PTHR43080">
    <property type="entry name" value="CBS DOMAIN-CONTAINING PROTEIN CBSX3, MITOCHONDRIAL"/>
    <property type="match status" value="1"/>
</dbReference>
<evidence type="ECO:0000259" key="4">
    <source>
        <dbReference type="PROSITE" id="PS51371"/>
    </source>
</evidence>
<dbReference type="PROSITE" id="PS50914">
    <property type="entry name" value="BON"/>
    <property type="match status" value="1"/>
</dbReference>
<gene>
    <name evidence="5" type="ORF">FB471_0981</name>
</gene>
<evidence type="ECO:0000256" key="1">
    <source>
        <dbReference type="ARBA" id="ARBA00023122"/>
    </source>
</evidence>
<dbReference type="PANTHER" id="PTHR43080:SF2">
    <property type="entry name" value="CBS DOMAIN-CONTAINING PROTEIN"/>
    <property type="match status" value="1"/>
</dbReference>
<dbReference type="Proteomes" id="UP000320876">
    <property type="component" value="Unassembled WGS sequence"/>
</dbReference>
<organism evidence="5 6">
    <name type="scientific">Amycolatopsis cihanbeyliensis</name>
    <dbReference type="NCBI Taxonomy" id="1128664"/>
    <lineage>
        <taxon>Bacteria</taxon>
        <taxon>Bacillati</taxon>
        <taxon>Actinomycetota</taxon>
        <taxon>Actinomycetes</taxon>
        <taxon>Pseudonocardiales</taxon>
        <taxon>Pseudonocardiaceae</taxon>
        <taxon>Amycolatopsis</taxon>
    </lineage>
</organism>
<name>A0A542DE07_AMYCI</name>
<feature type="domain" description="CBS" evidence="4">
    <location>
        <begin position="69"/>
        <end position="124"/>
    </location>
</feature>
<dbReference type="InterPro" id="IPR007055">
    <property type="entry name" value="BON_dom"/>
</dbReference>
<keyword evidence="6" id="KW-1185">Reference proteome</keyword>
<proteinExistence type="predicted"/>
<reference evidence="5 6" key="1">
    <citation type="submission" date="2019-06" db="EMBL/GenBank/DDBJ databases">
        <title>Sequencing the genomes of 1000 actinobacteria strains.</title>
        <authorList>
            <person name="Klenk H.-P."/>
        </authorList>
    </citation>
    <scope>NUCLEOTIDE SEQUENCE [LARGE SCALE GENOMIC DNA]</scope>
    <source>
        <strain evidence="5 6">DSM 45679</strain>
    </source>
</reference>
<dbReference type="OrthoDB" id="9799454at2"/>
<evidence type="ECO:0000259" key="3">
    <source>
        <dbReference type="PROSITE" id="PS50914"/>
    </source>
</evidence>
<dbReference type="RefSeq" id="WP_141996136.1">
    <property type="nucleotide sequence ID" value="NZ_VFML01000001.1"/>
</dbReference>
<feature type="domain" description="BON" evidence="3">
    <location>
        <begin position="121"/>
        <end position="189"/>
    </location>
</feature>
<dbReference type="Gene3D" id="3.30.1340.30">
    <property type="match status" value="1"/>
</dbReference>
<dbReference type="EMBL" id="VFML01000001">
    <property type="protein sequence ID" value="TQJ01307.1"/>
    <property type="molecule type" value="Genomic_DNA"/>
</dbReference>
<dbReference type="SMART" id="SM00116">
    <property type="entry name" value="CBS"/>
    <property type="match status" value="2"/>
</dbReference>
<dbReference type="AlphaFoldDB" id="A0A542DE07"/>
<feature type="domain" description="CBS" evidence="4">
    <location>
        <begin position="7"/>
        <end position="65"/>
    </location>
</feature>
<dbReference type="InterPro" id="IPR046342">
    <property type="entry name" value="CBS_dom_sf"/>
</dbReference>
<keyword evidence="1 2" id="KW-0129">CBS domain</keyword>
<dbReference type="PROSITE" id="PS51371">
    <property type="entry name" value="CBS"/>
    <property type="match status" value="2"/>
</dbReference>
<evidence type="ECO:0000313" key="5">
    <source>
        <dbReference type="EMBL" id="TQJ01307.1"/>
    </source>
</evidence>